<dbReference type="Pfam" id="PF02595">
    <property type="entry name" value="Gly_kinase"/>
    <property type="match status" value="1"/>
</dbReference>
<reference evidence="5 6" key="1">
    <citation type="submission" date="2014-09" db="EMBL/GenBank/DDBJ databases">
        <authorList>
            <person name="Urmite Genomes Urmite Genomes"/>
        </authorList>
    </citation>
    <scope>NUCLEOTIDE SEQUENCE [LARGE SCALE GENOMIC DNA]</scope>
    <source>
        <strain evidence="5 6">ES2</strain>
    </source>
</reference>
<dbReference type="InterPro" id="IPR004381">
    <property type="entry name" value="Glycerate_kinase"/>
</dbReference>
<evidence type="ECO:0000256" key="2">
    <source>
        <dbReference type="ARBA" id="ARBA00022679"/>
    </source>
</evidence>
<gene>
    <name evidence="5" type="primary">garK_2</name>
    <name evidence="5" type="ORF">BN1080_02784</name>
</gene>
<sequence>MKVLVAPDSFKGSLSAMEAAQAIKEAIEEVEQHAEIVLLPAADGGEGTMATMVEATEGRLVSHSVEDPLGRKVAASYGVLGDESTCVVEIAEASGLMRLEYEERDPYRASSYGTGELIRHALDAGFRNFIIGLGGSATNDAGAGMLEALGMKLLGENGESLPRGGGSLSKLAWIDDSGFDRRIKESRFVIASDVENPLVGANGASAVFGPQKGAPPEAVGKLDANLRNFADVVERQIGIALHDRKGAGAAGGAGGAMQAFFSGQMQRGIDVVLDAILFHQHVGTVDFIVTGEGKTDSQTLSGKTPLGIAEAAQKAGKPVILISGMVDRESLPLLGPYFTEIHSVVGEGVTAEQSIAEPYRQLKLKTKKVMAAYLKN</sequence>
<protein>
    <submittedName>
        <fullName evidence="5">Glycerate 2-kinase</fullName>
    </submittedName>
</protein>
<dbReference type="SUPFAM" id="SSF110738">
    <property type="entry name" value="Glycerate kinase I"/>
    <property type="match status" value="1"/>
</dbReference>
<keyword evidence="6" id="KW-1185">Reference proteome</keyword>
<dbReference type="PANTHER" id="PTHR21599:SF0">
    <property type="entry name" value="GLYCERATE KINASE"/>
    <property type="match status" value="1"/>
</dbReference>
<evidence type="ECO:0000256" key="4">
    <source>
        <dbReference type="PIRNR" id="PIRNR006078"/>
    </source>
</evidence>
<dbReference type="RefSeq" id="WP_052652729.1">
    <property type="nucleotide sequence ID" value="NZ_CCXS01000001.1"/>
</dbReference>
<dbReference type="PIRSF" id="PIRSF006078">
    <property type="entry name" value="GlxK"/>
    <property type="match status" value="1"/>
</dbReference>
<evidence type="ECO:0000313" key="5">
    <source>
        <dbReference type="EMBL" id="CEG23779.1"/>
    </source>
</evidence>
<proteinExistence type="inferred from homology"/>
<dbReference type="InterPro" id="IPR018197">
    <property type="entry name" value="Glycerate_kinase_RE-like"/>
</dbReference>
<dbReference type="Gene3D" id="3.40.50.10350">
    <property type="entry name" value="Glycerate kinase, domain 1"/>
    <property type="match status" value="1"/>
</dbReference>
<comment type="similarity">
    <text evidence="1 4">Belongs to the glycerate kinase type-1 family.</text>
</comment>
<accession>A0A098ENB7</accession>
<evidence type="ECO:0000313" key="6">
    <source>
        <dbReference type="Proteomes" id="UP000043699"/>
    </source>
</evidence>
<keyword evidence="2 4" id="KW-0808">Transferase</keyword>
<dbReference type="Proteomes" id="UP000043699">
    <property type="component" value="Unassembled WGS sequence"/>
</dbReference>
<dbReference type="Gene3D" id="3.90.1510.10">
    <property type="entry name" value="Glycerate kinase, domain 2"/>
    <property type="match status" value="1"/>
</dbReference>
<name>A0A098ENB7_9BACL</name>
<organism evidence="5 6">
    <name type="scientific">Planococcus massiliensis</name>
    <dbReference type="NCBI Taxonomy" id="1499687"/>
    <lineage>
        <taxon>Bacteria</taxon>
        <taxon>Bacillati</taxon>
        <taxon>Bacillota</taxon>
        <taxon>Bacilli</taxon>
        <taxon>Bacillales</taxon>
        <taxon>Caryophanaceae</taxon>
        <taxon>Planococcus</taxon>
    </lineage>
</organism>
<dbReference type="STRING" id="1499687.BN1080_02784"/>
<dbReference type="NCBIfam" id="TIGR00045">
    <property type="entry name" value="glycerate kinase"/>
    <property type="match status" value="1"/>
</dbReference>
<evidence type="ECO:0000256" key="3">
    <source>
        <dbReference type="ARBA" id="ARBA00022777"/>
    </source>
</evidence>
<dbReference type="EMBL" id="CCXS01000001">
    <property type="protein sequence ID" value="CEG23779.1"/>
    <property type="molecule type" value="Genomic_DNA"/>
</dbReference>
<keyword evidence="3 4" id="KW-0418">Kinase</keyword>
<dbReference type="AlphaFoldDB" id="A0A098ENB7"/>
<dbReference type="InterPro" id="IPR036129">
    <property type="entry name" value="Glycerate_kinase_sf"/>
</dbReference>
<dbReference type="GO" id="GO:0031388">
    <property type="term" value="P:organic acid phosphorylation"/>
    <property type="evidence" value="ECO:0007669"/>
    <property type="project" value="UniProtKB-UniRule"/>
</dbReference>
<dbReference type="InterPro" id="IPR018193">
    <property type="entry name" value="Glyc_kinase_flavodox-like_fold"/>
</dbReference>
<dbReference type="GO" id="GO:0008887">
    <property type="term" value="F:glycerate kinase activity"/>
    <property type="evidence" value="ECO:0007669"/>
    <property type="project" value="UniProtKB-UniRule"/>
</dbReference>
<evidence type="ECO:0000256" key="1">
    <source>
        <dbReference type="ARBA" id="ARBA00006284"/>
    </source>
</evidence>
<dbReference type="OrthoDB" id="9774290at2"/>
<dbReference type="PANTHER" id="PTHR21599">
    <property type="entry name" value="GLYCERATE KINASE"/>
    <property type="match status" value="1"/>
</dbReference>